<dbReference type="Proteomes" id="UP000050421">
    <property type="component" value="Unassembled WGS sequence"/>
</dbReference>
<dbReference type="EMBL" id="LJXT01000114">
    <property type="protein sequence ID" value="KPQ12495.1"/>
    <property type="molecule type" value="Genomic_DNA"/>
</dbReference>
<protein>
    <submittedName>
        <fullName evidence="1">Uncharacterized protein</fullName>
    </submittedName>
</protein>
<dbReference type="AlphaFoldDB" id="A0A0P7XB08"/>
<evidence type="ECO:0000313" key="1">
    <source>
        <dbReference type="EMBL" id="KPQ12495.1"/>
    </source>
</evidence>
<dbReference type="PATRIC" id="fig|1305737.6.peg.3695"/>
<evidence type="ECO:0000313" key="2">
    <source>
        <dbReference type="Proteomes" id="UP000050421"/>
    </source>
</evidence>
<name>A0A0P7XB08_9BACT</name>
<feature type="non-terminal residue" evidence="1">
    <location>
        <position position="1"/>
    </location>
</feature>
<sequence>NFCRDNHCIPFPEEEIIKTQSFIGTKADCVYERLLDLSGGFRKAIQKFDGEFPVAHLRFKMAVLGPNRRGQTSPPQNYIIDITLNNNTSTSGVNFRPHLMTAKTLIHEVIHAEIFRKMLSLSNSNGNIDVSKLNDMLLKGDYPGMLDYYVRFGVNGFSASTNGTTL</sequence>
<dbReference type="STRING" id="1305737.GCA_000526355_03032"/>
<dbReference type="eggNOG" id="ENOG5032WTT">
    <property type="taxonomic scope" value="Bacteria"/>
</dbReference>
<reference evidence="1 2" key="1">
    <citation type="submission" date="2015-09" db="EMBL/GenBank/DDBJ databases">
        <title>Identification and resolution of microdiversity through metagenomic sequencing of parallel consortia.</title>
        <authorList>
            <person name="Nelson W.C."/>
            <person name="Romine M.F."/>
            <person name="Lindemann S.R."/>
        </authorList>
    </citation>
    <scope>NUCLEOTIDE SEQUENCE [LARGE SCALE GENOMIC DNA]</scope>
    <source>
        <strain evidence="1">HL-49</strain>
    </source>
</reference>
<comment type="caution">
    <text evidence="1">The sequence shown here is derived from an EMBL/GenBank/DDBJ whole genome shotgun (WGS) entry which is preliminary data.</text>
</comment>
<gene>
    <name evidence="1" type="ORF">HLUCCX10_14735</name>
</gene>
<accession>A0A0P7XB08</accession>
<organism evidence="1 2">
    <name type="scientific">Algoriphagus marincola HL-49</name>
    <dbReference type="NCBI Taxonomy" id="1305737"/>
    <lineage>
        <taxon>Bacteria</taxon>
        <taxon>Pseudomonadati</taxon>
        <taxon>Bacteroidota</taxon>
        <taxon>Cytophagia</taxon>
        <taxon>Cytophagales</taxon>
        <taxon>Cyclobacteriaceae</taxon>
        <taxon>Algoriphagus</taxon>
    </lineage>
</organism>
<proteinExistence type="predicted"/>